<organism evidence="1">
    <name type="scientific">marine sediment metagenome</name>
    <dbReference type="NCBI Taxonomy" id="412755"/>
    <lineage>
        <taxon>unclassified sequences</taxon>
        <taxon>metagenomes</taxon>
        <taxon>ecological metagenomes</taxon>
    </lineage>
</organism>
<dbReference type="AlphaFoldDB" id="X1F1P2"/>
<sequence length="97" mass="11259">MKVQKIVSLDEKTMRISQKMENFSQWVRIGLRNYELQEDMASETMRRIRWAKVAHLLAAAIVEHSIELDAEYKGTIDDLVGKAMVEARSQSSLEEFE</sequence>
<accession>X1F1P2</accession>
<protein>
    <submittedName>
        <fullName evidence="1">Uncharacterized protein</fullName>
    </submittedName>
</protein>
<reference evidence="1" key="1">
    <citation type="journal article" date="2014" name="Front. Microbiol.">
        <title>High frequency of phylogenetically diverse reductive dehalogenase-homologous genes in deep subseafloor sedimentary metagenomes.</title>
        <authorList>
            <person name="Kawai M."/>
            <person name="Futagami T."/>
            <person name="Toyoda A."/>
            <person name="Takaki Y."/>
            <person name="Nishi S."/>
            <person name="Hori S."/>
            <person name="Arai W."/>
            <person name="Tsubouchi T."/>
            <person name="Morono Y."/>
            <person name="Uchiyama I."/>
            <person name="Ito T."/>
            <person name="Fujiyama A."/>
            <person name="Inagaki F."/>
            <person name="Takami H."/>
        </authorList>
    </citation>
    <scope>NUCLEOTIDE SEQUENCE</scope>
    <source>
        <strain evidence="1">Expedition CK06-06</strain>
    </source>
</reference>
<evidence type="ECO:0000313" key="1">
    <source>
        <dbReference type="EMBL" id="GAH23309.1"/>
    </source>
</evidence>
<proteinExistence type="predicted"/>
<comment type="caution">
    <text evidence="1">The sequence shown here is derived from an EMBL/GenBank/DDBJ whole genome shotgun (WGS) entry which is preliminary data.</text>
</comment>
<dbReference type="EMBL" id="BARU01002020">
    <property type="protein sequence ID" value="GAH23309.1"/>
    <property type="molecule type" value="Genomic_DNA"/>
</dbReference>
<name>X1F1P2_9ZZZZ</name>
<gene>
    <name evidence="1" type="ORF">S03H2_04954</name>
</gene>